<feature type="transmembrane region" description="Helical" evidence="18">
    <location>
        <begin position="85"/>
        <end position="108"/>
    </location>
</feature>
<evidence type="ECO:0000256" key="14">
    <source>
        <dbReference type="ARBA" id="ARBA00033245"/>
    </source>
</evidence>
<keyword evidence="5" id="KW-1003">Cell membrane</keyword>
<dbReference type="GO" id="GO:0005886">
    <property type="term" value="C:plasma membrane"/>
    <property type="evidence" value="ECO:0007669"/>
    <property type="project" value="UniProtKB-SubCell"/>
</dbReference>
<keyword evidence="7" id="KW-0653">Protein transport</keyword>
<evidence type="ECO:0000313" key="21">
    <source>
        <dbReference type="Proteomes" id="UP001216390"/>
    </source>
</evidence>
<dbReference type="CDD" id="cd20070">
    <property type="entry name" value="5TM_YidC_Alb3"/>
    <property type="match status" value="1"/>
</dbReference>
<feature type="compositionally biased region" description="Low complexity" evidence="17">
    <location>
        <begin position="344"/>
        <end position="378"/>
    </location>
</feature>
<evidence type="ECO:0000256" key="3">
    <source>
        <dbReference type="ARBA" id="ARBA00015325"/>
    </source>
</evidence>
<feature type="region of interest" description="Disordered" evidence="17">
    <location>
        <begin position="268"/>
        <end position="423"/>
    </location>
</feature>
<feature type="domain" description="Membrane insertase YidC/Oxa/ALB C-terminal" evidence="19">
    <location>
        <begin position="22"/>
        <end position="265"/>
    </location>
</feature>
<evidence type="ECO:0000256" key="12">
    <source>
        <dbReference type="ARBA" id="ARBA00026028"/>
    </source>
</evidence>
<keyword evidence="21" id="KW-1185">Reference proteome</keyword>
<keyword evidence="6 16" id="KW-0812">Transmembrane</keyword>
<dbReference type="AlphaFoldDB" id="A0AAF0BW74"/>
<feature type="transmembrane region" description="Helical" evidence="18">
    <location>
        <begin position="20"/>
        <end position="42"/>
    </location>
</feature>
<evidence type="ECO:0000313" key="20">
    <source>
        <dbReference type="EMBL" id="WCO67104.1"/>
    </source>
</evidence>
<evidence type="ECO:0000256" key="2">
    <source>
        <dbReference type="ARBA" id="ARBA00010527"/>
    </source>
</evidence>
<dbReference type="GO" id="GO:0015031">
    <property type="term" value="P:protein transport"/>
    <property type="evidence" value="ECO:0007669"/>
    <property type="project" value="UniProtKB-KW"/>
</dbReference>
<dbReference type="Proteomes" id="UP001216390">
    <property type="component" value="Chromosome"/>
</dbReference>
<evidence type="ECO:0000256" key="17">
    <source>
        <dbReference type="SAM" id="MobiDB-lite"/>
    </source>
</evidence>
<feature type="transmembrane region" description="Helical" evidence="18">
    <location>
        <begin position="184"/>
        <end position="203"/>
    </location>
</feature>
<evidence type="ECO:0000256" key="1">
    <source>
        <dbReference type="ARBA" id="ARBA00004651"/>
    </source>
</evidence>
<sequence length="423" mass="44043">MDFLFDAIANVLAYCYDLTSSFGGAIMLLTLAVMIVVTPLTLKSTRSMIAMQQLQPELRKLQAKYKDDRQKLNEEMMAFYKEHNINPLGGCLPLLVQMPVFIVLYRVLLGLVKLPGFGEDMGRAAGLFARDPSAGGLYQGFGTFDPGYLSHDTALYQALDSAREMNFVGLDLADNVMNTLSDGLVAALPYLILVALIGFTAWYQQRQIQARNAGNQPQINPQQQMLMKIMPFFLPVISLTLPAGIVLYFLVSNTFRIAQQAFITRTMYSDRDSSGSGSAPSRADTVPSGSKGLLGGLIQLPGKGDAAPDDGADGNGRGTGSGGAAKGSPKGGSAKGSPKGGSAKGSPKGGSSKAGPSKAGSSKGSSNGSGAKAGAKGSPKGGGGSARGASGSGAKAPARKAPARSAPAAPNNQNRSKKKRKRN</sequence>
<name>A0AAF0BW74_9ACTN</name>
<evidence type="ECO:0000256" key="5">
    <source>
        <dbReference type="ARBA" id="ARBA00022475"/>
    </source>
</evidence>
<evidence type="ECO:0000256" key="16">
    <source>
        <dbReference type="RuleBase" id="RU003945"/>
    </source>
</evidence>
<dbReference type="InterPro" id="IPR047196">
    <property type="entry name" value="YidC_ALB_C"/>
</dbReference>
<comment type="subunit">
    <text evidence="12">Interacts with the Sec translocase complex via SecD. Specifically interacts with transmembrane segments of nascent integral membrane proteins during membrane integration.</text>
</comment>
<dbReference type="RefSeq" id="WP_272736626.1">
    <property type="nucleotide sequence ID" value="NZ_CP116942.1"/>
</dbReference>
<evidence type="ECO:0000256" key="9">
    <source>
        <dbReference type="ARBA" id="ARBA00023136"/>
    </source>
</evidence>
<dbReference type="InterPro" id="IPR001708">
    <property type="entry name" value="YidC/ALB3/OXA1/COX18"/>
</dbReference>
<dbReference type="KEGG" id="ima:PO878_21690"/>
<evidence type="ECO:0000259" key="19">
    <source>
        <dbReference type="Pfam" id="PF02096"/>
    </source>
</evidence>
<dbReference type="PANTHER" id="PTHR12428">
    <property type="entry name" value="OXA1"/>
    <property type="match status" value="1"/>
</dbReference>
<comment type="subcellular location">
    <subcellularLocation>
        <location evidence="1">Cell membrane</location>
        <topology evidence="1">Multi-pass membrane protein</topology>
    </subcellularLocation>
    <subcellularLocation>
        <location evidence="16">Membrane</location>
        <topology evidence="16">Multi-pass membrane protein</topology>
    </subcellularLocation>
</comment>
<comment type="function">
    <text evidence="11">Required for the insertion and/or proper folding and/or complex formation of integral membrane proteins into the membrane. Involved in integration of membrane proteins that insert both dependently and independently of the Sec translocase complex, as well as at least some lipoproteins. Aids folding of multispanning membrane proteins.</text>
</comment>
<evidence type="ECO:0000256" key="8">
    <source>
        <dbReference type="ARBA" id="ARBA00022989"/>
    </source>
</evidence>
<keyword evidence="4" id="KW-0813">Transport</keyword>
<proteinExistence type="inferred from homology"/>
<protein>
    <recommendedName>
        <fullName evidence="3">Membrane protein insertase YidC</fullName>
    </recommendedName>
    <alternativeName>
        <fullName evidence="15">Foldase YidC</fullName>
    </alternativeName>
    <alternativeName>
        <fullName evidence="14">Membrane integrase YidC</fullName>
    </alternativeName>
    <alternativeName>
        <fullName evidence="13">Membrane protein YidC</fullName>
    </alternativeName>
</protein>
<keyword evidence="10" id="KW-0143">Chaperone</keyword>
<evidence type="ECO:0000256" key="7">
    <source>
        <dbReference type="ARBA" id="ARBA00022927"/>
    </source>
</evidence>
<feature type="compositionally biased region" description="Low complexity" evidence="17">
    <location>
        <begin position="403"/>
        <end position="414"/>
    </location>
</feature>
<evidence type="ECO:0000256" key="11">
    <source>
        <dbReference type="ARBA" id="ARBA00025034"/>
    </source>
</evidence>
<dbReference type="InterPro" id="IPR028055">
    <property type="entry name" value="YidC/Oxa/ALB_C"/>
</dbReference>
<accession>A0AAF0BW74</accession>
<evidence type="ECO:0000256" key="6">
    <source>
        <dbReference type="ARBA" id="ARBA00022692"/>
    </source>
</evidence>
<gene>
    <name evidence="20" type="ORF">PO878_21690</name>
</gene>
<dbReference type="GO" id="GO:0051205">
    <property type="term" value="P:protein insertion into membrane"/>
    <property type="evidence" value="ECO:0007669"/>
    <property type="project" value="TreeGrafter"/>
</dbReference>
<keyword evidence="9 18" id="KW-0472">Membrane</keyword>
<dbReference type="GO" id="GO:0032977">
    <property type="term" value="F:membrane insertase activity"/>
    <property type="evidence" value="ECO:0007669"/>
    <property type="project" value="InterPro"/>
</dbReference>
<keyword evidence="8 18" id="KW-1133">Transmembrane helix</keyword>
<dbReference type="PANTHER" id="PTHR12428:SF65">
    <property type="entry name" value="CYTOCHROME C OXIDASE ASSEMBLY PROTEIN COX18, MITOCHONDRIAL"/>
    <property type="match status" value="1"/>
</dbReference>
<feature type="transmembrane region" description="Helical" evidence="18">
    <location>
        <begin position="232"/>
        <end position="251"/>
    </location>
</feature>
<organism evidence="20 21">
    <name type="scientific">Iamia majanohamensis</name>
    <dbReference type="NCBI Taxonomy" id="467976"/>
    <lineage>
        <taxon>Bacteria</taxon>
        <taxon>Bacillati</taxon>
        <taxon>Actinomycetota</taxon>
        <taxon>Acidimicrobiia</taxon>
        <taxon>Acidimicrobiales</taxon>
        <taxon>Iamiaceae</taxon>
        <taxon>Iamia</taxon>
    </lineage>
</organism>
<reference evidence="20" key="1">
    <citation type="submission" date="2023-01" db="EMBL/GenBank/DDBJ databases">
        <title>The diversity of Class Acidimicrobiia in South China Sea sediment environments and the proposal of Iamia marina sp. nov., a novel species of the genus Iamia.</title>
        <authorList>
            <person name="He Y."/>
            <person name="Tian X."/>
        </authorList>
    </citation>
    <scope>NUCLEOTIDE SEQUENCE</scope>
    <source>
        <strain evidence="20">DSM 19957</strain>
    </source>
</reference>
<evidence type="ECO:0000256" key="13">
    <source>
        <dbReference type="ARBA" id="ARBA00031538"/>
    </source>
</evidence>
<comment type="similarity">
    <text evidence="2">Belongs to the OXA1/ALB3/YidC family. Type 1 subfamily.</text>
</comment>
<dbReference type="EMBL" id="CP116942">
    <property type="protein sequence ID" value="WCO67104.1"/>
    <property type="molecule type" value="Genomic_DNA"/>
</dbReference>
<evidence type="ECO:0000256" key="18">
    <source>
        <dbReference type="SAM" id="Phobius"/>
    </source>
</evidence>
<dbReference type="NCBIfam" id="TIGR03592">
    <property type="entry name" value="yidC_oxa1_cterm"/>
    <property type="match status" value="1"/>
</dbReference>
<feature type="compositionally biased region" description="Low complexity" evidence="17">
    <location>
        <begin position="387"/>
        <end position="396"/>
    </location>
</feature>
<feature type="compositionally biased region" description="Gly residues" evidence="17">
    <location>
        <begin position="313"/>
        <end position="343"/>
    </location>
</feature>
<evidence type="ECO:0000256" key="15">
    <source>
        <dbReference type="ARBA" id="ARBA00033342"/>
    </source>
</evidence>
<evidence type="ECO:0000256" key="4">
    <source>
        <dbReference type="ARBA" id="ARBA00022448"/>
    </source>
</evidence>
<dbReference type="Pfam" id="PF02096">
    <property type="entry name" value="60KD_IMP"/>
    <property type="match status" value="1"/>
</dbReference>
<evidence type="ECO:0000256" key="10">
    <source>
        <dbReference type="ARBA" id="ARBA00023186"/>
    </source>
</evidence>